<dbReference type="SUPFAM" id="SSF46785">
    <property type="entry name" value="Winged helix' DNA-binding domain"/>
    <property type="match status" value="1"/>
</dbReference>
<dbReference type="Gene3D" id="1.10.10.10">
    <property type="entry name" value="Winged helix-like DNA-binding domain superfamily/Winged helix DNA-binding domain"/>
    <property type="match status" value="1"/>
</dbReference>
<reference evidence="7 8" key="1">
    <citation type="submission" date="2024-10" db="EMBL/GenBank/DDBJ databases">
        <title>Updated reference genomes for cyclostephanoid diatoms.</title>
        <authorList>
            <person name="Roberts W.R."/>
            <person name="Alverson A.J."/>
        </authorList>
    </citation>
    <scope>NUCLEOTIDE SEQUENCE [LARGE SCALE GENOMIC DNA]</scope>
    <source>
        <strain evidence="7 8">AJA010-31</strain>
    </source>
</reference>
<comment type="subcellular location">
    <subcellularLocation>
        <location evidence="1">Nucleus</location>
    </subcellularLocation>
</comment>
<accession>A0ABD3NMC7</accession>
<feature type="domain" description="HSF-type DNA-binding" evidence="6">
    <location>
        <begin position="177"/>
        <end position="273"/>
    </location>
</feature>
<dbReference type="InterPro" id="IPR036388">
    <property type="entry name" value="WH-like_DNA-bd_sf"/>
</dbReference>
<evidence type="ECO:0000313" key="8">
    <source>
        <dbReference type="Proteomes" id="UP001530400"/>
    </source>
</evidence>
<evidence type="ECO:0000256" key="2">
    <source>
        <dbReference type="ARBA" id="ARBA00023125"/>
    </source>
</evidence>
<gene>
    <name evidence="7" type="ORF">ACHAWO_004252</name>
</gene>
<dbReference type="PANTHER" id="PTHR10015:SF206">
    <property type="entry name" value="HSF-TYPE DNA-BINDING DOMAIN-CONTAINING PROTEIN"/>
    <property type="match status" value="1"/>
</dbReference>
<comment type="caution">
    <text evidence="7">The sequence shown here is derived from an EMBL/GenBank/DDBJ whole genome shotgun (WGS) entry which is preliminary data.</text>
</comment>
<dbReference type="PANTHER" id="PTHR10015">
    <property type="entry name" value="HEAT SHOCK TRANSCRIPTION FACTOR"/>
    <property type="match status" value="1"/>
</dbReference>
<keyword evidence="8" id="KW-1185">Reference proteome</keyword>
<keyword evidence="3" id="KW-0539">Nucleus</keyword>
<dbReference type="PRINTS" id="PR00056">
    <property type="entry name" value="HSFDOMAIN"/>
</dbReference>
<dbReference type="FunFam" id="1.10.10.10:FF:000479">
    <property type="entry name" value="Predicted protein"/>
    <property type="match status" value="1"/>
</dbReference>
<dbReference type="GO" id="GO:0005634">
    <property type="term" value="C:nucleus"/>
    <property type="evidence" value="ECO:0007669"/>
    <property type="project" value="UniProtKB-SubCell"/>
</dbReference>
<keyword evidence="2" id="KW-0238">DNA-binding</keyword>
<dbReference type="SMART" id="SM00415">
    <property type="entry name" value="HSF"/>
    <property type="match status" value="1"/>
</dbReference>
<feature type="region of interest" description="Disordered" evidence="5">
    <location>
        <begin position="43"/>
        <end position="63"/>
    </location>
</feature>
<evidence type="ECO:0000256" key="4">
    <source>
        <dbReference type="RuleBase" id="RU004020"/>
    </source>
</evidence>
<feature type="compositionally biased region" description="Polar residues" evidence="5">
    <location>
        <begin position="369"/>
        <end position="385"/>
    </location>
</feature>
<feature type="region of interest" description="Disordered" evidence="5">
    <location>
        <begin position="125"/>
        <end position="146"/>
    </location>
</feature>
<dbReference type="InterPro" id="IPR036390">
    <property type="entry name" value="WH_DNA-bd_sf"/>
</dbReference>
<sequence>MSSLSFSTPSPPSDDQFQWEDEDGLTDPWLDCDYDQALAVESLTENNNGPSQAETTSAASVNPSVTSLEVEGTAAAPIRPVPTSWDRDRFSCGTDHSYVDYSMHDVDSDTWPSQAQAVAPSINPATAAAAAPVRPEPTNRDLERARLTAPSRRTDHRYTDYSRHTVDSQLYPVTKKWCASFPAKLHRLISDLRSREAIQWQPRGRAWKVLDKKKLIEDVIPRYFVQTKYDSFARQCSGWGFKRLHQPGPDYHCYYHECFLQGLPDLTRMMTRVEPNQGRALPNTGSEPNFYNMDLRRPALSSGRSYPKPPPPINLRTFTHTTHASARSNAAQGAIPRQQQYSQRFAQPPPLPVRLQPPALPEKGHPACGQTNDFTGPRSGTTASAFSPYGMTGQQRWQQKRSREGDPLVNNNDITSGCGNDDIYHDSNYKSQKTRQPSCEGGDDDMSCNRPLNPGPSEKSTDR</sequence>
<dbReference type="Pfam" id="PF00447">
    <property type="entry name" value="HSF_DNA-bind"/>
    <property type="match status" value="1"/>
</dbReference>
<name>A0ABD3NMC7_9STRA</name>
<feature type="compositionally biased region" description="Basic and acidic residues" evidence="5">
    <location>
        <begin position="137"/>
        <end position="146"/>
    </location>
</feature>
<protein>
    <recommendedName>
        <fullName evidence="6">HSF-type DNA-binding domain-containing protein</fullName>
    </recommendedName>
</protein>
<dbReference type="Proteomes" id="UP001530400">
    <property type="component" value="Unassembled WGS sequence"/>
</dbReference>
<dbReference type="AlphaFoldDB" id="A0ABD3NMC7"/>
<evidence type="ECO:0000313" key="7">
    <source>
        <dbReference type="EMBL" id="KAL3776847.1"/>
    </source>
</evidence>
<feature type="compositionally biased region" description="Polar residues" evidence="5">
    <location>
        <begin position="409"/>
        <end position="418"/>
    </location>
</feature>
<evidence type="ECO:0000259" key="6">
    <source>
        <dbReference type="SMART" id="SM00415"/>
    </source>
</evidence>
<organism evidence="7 8">
    <name type="scientific">Cyclotella atomus</name>
    <dbReference type="NCBI Taxonomy" id="382360"/>
    <lineage>
        <taxon>Eukaryota</taxon>
        <taxon>Sar</taxon>
        <taxon>Stramenopiles</taxon>
        <taxon>Ochrophyta</taxon>
        <taxon>Bacillariophyta</taxon>
        <taxon>Coscinodiscophyceae</taxon>
        <taxon>Thalassiosirophycidae</taxon>
        <taxon>Stephanodiscales</taxon>
        <taxon>Stephanodiscaceae</taxon>
        <taxon>Cyclotella</taxon>
    </lineage>
</organism>
<dbReference type="InterPro" id="IPR000232">
    <property type="entry name" value="HSF_DNA-bd"/>
</dbReference>
<evidence type="ECO:0000256" key="1">
    <source>
        <dbReference type="ARBA" id="ARBA00004123"/>
    </source>
</evidence>
<dbReference type="EMBL" id="JALLPJ020001079">
    <property type="protein sequence ID" value="KAL3776847.1"/>
    <property type="molecule type" value="Genomic_DNA"/>
</dbReference>
<feature type="region of interest" description="Disordered" evidence="5">
    <location>
        <begin position="347"/>
        <end position="463"/>
    </location>
</feature>
<evidence type="ECO:0000256" key="5">
    <source>
        <dbReference type="SAM" id="MobiDB-lite"/>
    </source>
</evidence>
<feature type="region of interest" description="Disordered" evidence="5">
    <location>
        <begin position="1"/>
        <end position="30"/>
    </location>
</feature>
<comment type="similarity">
    <text evidence="4">Belongs to the HSF family.</text>
</comment>
<feature type="compositionally biased region" description="Acidic residues" evidence="5">
    <location>
        <begin position="17"/>
        <end position="30"/>
    </location>
</feature>
<dbReference type="GO" id="GO:0003677">
    <property type="term" value="F:DNA binding"/>
    <property type="evidence" value="ECO:0007669"/>
    <property type="project" value="UniProtKB-KW"/>
</dbReference>
<proteinExistence type="inferred from homology"/>
<evidence type="ECO:0000256" key="3">
    <source>
        <dbReference type="ARBA" id="ARBA00023242"/>
    </source>
</evidence>